<comment type="caution">
    <text evidence="3">The sequence shown here is derived from an EMBL/GenBank/DDBJ whole genome shotgun (WGS) entry which is preliminary data.</text>
</comment>
<feature type="transmembrane region" description="Helical" evidence="2">
    <location>
        <begin position="228"/>
        <end position="250"/>
    </location>
</feature>
<evidence type="ECO:0000256" key="2">
    <source>
        <dbReference type="SAM" id="Phobius"/>
    </source>
</evidence>
<dbReference type="PANTHER" id="PTHR20992:SF9">
    <property type="entry name" value="AT15442P-RELATED"/>
    <property type="match status" value="1"/>
</dbReference>
<feature type="transmembrane region" description="Helical" evidence="2">
    <location>
        <begin position="180"/>
        <end position="196"/>
    </location>
</feature>
<keyword evidence="2" id="KW-1133">Transmembrane helix</keyword>
<dbReference type="Pfam" id="PF04087">
    <property type="entry name" value="DUF389"/>
    <property type="match status" value="1"/>
</dbReference>
<protein>
    <recommendedName>
        <fullName evidence="5">DUF389 domain-containing protein</fullName>
    </recommendedName>
</protein>
<gene>
    <name evidence="3" type="ORF">GCM10011349_27420</name>
</gene>
<proteinExistence type="predicted"/>
<evidence type="ECO:0000313" key="4">
    <source>
        <dbReference type="Proteomes" id="UP000605099"/>
    </source>
</evidence>
<accession>A0ABQ2JP86</accession>
<name>A0ABQ2JP86_9SPHN</name>
<keyword evidence="2" id="KW-0472">Membrane</keyword>
<keyword evidence="2" id="KW-0812">Transmembrane</keyword>
<dbReference type="EMBL" id="BMLK01000012">
    <property type="protein sequence ID" value="GGN53109.1"/>
    <property type="molecule type" value="Genomic_DNA"/>
</dbReference>
<dbReference type="PANTHER" id="PTHR20992">
    <property type="entry name" value="AT15442P-RELATED"/>
    <property type="match status" value="1"/>
</dbReference>
<evidence type="ECO:0000256" key="1">
    <source>
        <dbReference type="SAM" id="MobiDB-lite"/>
    </source>
</evidence>
<feature type="transmembrane region" description="Helical" evidence="2">
    <location>
        <begin position="106"/>
        <end position="129"/>
    </location>
</feature>
<keyword evidence="4" id="KW-1185">Reference proteome</keyword>
<reference evidence="4" key="1">
    <citation type="journal article" date="2019" name="Int. J. Syst. Evol. Microbiol.">
        <title>The Global Catalogue of Microorganisms (GCM) 10K type strain sequencing project: providing services to taxonomists for standard genome sequencing and annotation.</title>
        <authorList>
            <consortium name="The Broad Institute Genomics Platform"/>
            <consortium name="The Broad Institute Genome Sequencing Center for Infectious Disease"/>
            <person name="Wu L."/>
            <person name="Ma J."/>
        </authorList>
    </citation>
    <scope>NUCLEOTIDE SEQUENCE [LARGE SCALE GENOMIC DNA]</scope>
    <source>
        <strain evidence="4">CGMCC 1.6784</strain>
    </source>
</reference>
<organism evidence="3 4">
    <name type="scientific">Novosphingobium indicum</name>
    <dbReference type="NCBI Taxonomy" id="462949"/>
    <lineage>
        <taxon>Bacteria</taxon>
        <taxon>Pseudomonadati</taxon>
        <taxon>Pseudomonadota</taxon>
        <taxon>Alphaproteobacteria</taxon>
        <taxon>Sphingomonadales</taxon>
        <taxon>Sphingomonadaceae</taxon>
        <taxon>Novosphingobium</taxon>
    </lineage>
</organism>
<feature type="transmembrane region" description="Helical" evidence="2">
    <location>
        <begin position="270"/>
        <end position="290"/>
    </location>
</feature>
<feature type="transmembrane region" description="Helical" evidence="2">
    <location>
        <begin position="83"/>
        <end position="100"/>
    </location>
</feature>
<feature type="transmembrane region" description="Helical" evidence="2">
    <location>
        <begin position="141"/>
        <end position="160"/>
    </location>
</feature>
<evidence type="ECO:0000313" key="3">
    <source>
        <dbReference type="EMBL" id="GGN53109.1"/>
    </source>
</evidence>
<evidence type="ECO:0008006" key="5">
    <source>
        <dbReference type="Google" id="ProtNLM"/>
    </source>
</evidence>
<dbReference type="Proteomes" id="UP000605099">
    <property type="component" value="Unassembled WGS sequence"/>
</dbReference>
<dbReference type="InterPro" id="IPR005240">
    <property type="entry name" value="DUF389"/>
</dbReference>
<feature type="transmembrane region" description="Helical" evidence="2">
    <location>
        <begin position="203"/>
        <end position="222"/>
    </location>
</feature>
<feature type="region of interest" description="Disordered" evidence="1">
    <location>
        <begin position="1"/>
        <end position="26"/>
    </location>
</feature>
<sequence>MPDARLPGQPGPGEGRPFPQHEEDKGRLNEMWRNRPQWVRRGEAVFHLMRIKFARAILLPQLTPDLAFDLRQTVRKEGQLTRGYILMCALAAGIATLGLLQSSTAVVIGAMLVSPLMSPIAAMGFGFASLDGHRIRDAIKVVAIGAGIGILTGMLLTWLSPIRNATPEILARTEPNLLDLAVALFSGIAGGYSTVIGKGGTAIGVAIATALMPPLTVIGYGIGVFQPMFAMGALLLFLTNLAAITFAFAVIARLSGAARPLGRVELTPRYIAILIAAFLALATPLSMTLMKLSNEARIRTAARSAIVEACGNQGVTVAQLDVKTSVFGAPTVDALVIARNYTTNAAEQAEGLIRQTLGENVEINLQQVLAADVQAQTRAMVDAAMERTAAGIAADVPPFQTIRQAIGLPTRSLWTDRAQRMVYAEPVPAPGWTLADYRAVEQQATKAVSGWTVRLVPPPQPNLTVLLRQGTAAGDGQDAPKPPENAISTDLAVWTLTRWGMSKVSLSGADEPALTILSKQLSDAGIAAHIIAPPTETEASMRPKTQTAGAEPPVVATIGIYAQSPSQEAAAKAAAEKAAAEKAETAAQAE</sequence>